<dbReference type="Gene3D" id="4.10.60.10">
    <property type="entry name" value="Zinc finger, CCHC-type"/>
    <property type="match status" value="1"/>
</dbReference>
<feature type="region of interest" description="Disordered" evidence="3">
    <location>
        <begin position="276"/>
        <end position="307"/>
    </location>
</feature>
<dbReference type="GO" id="GO:0003676">
    <property type="term" value="F:nucleic acid binding"/>
    <property type="evidence" value="ECO:0007669"/>
    <property type="project" value="InterPro"/>
</dbReference>
<evidence type="ECO:0000313" key="6">
    <source>
        <dbReference type="Proteomes" id="UP000215914"/>
    </source>
</evidence>
<keyword evidence="2" id="KW-0175">Coiled coil</keyword>
<dbReference type="Gramene" id="mRNA:HanXRQr2_Chr15g0689821">
    <property type="protein sequence ID" value="CDS:HanXRQr2_Chr15g0689821.1"/>
    <property type="gene ID" value="HanXRQr2_Chr15g0689821"/>
</dbReference>
<accession>A0A9K3H317</accession>
<feature type="compositionally biased region" description="Basic and acidic residues" evidence="3">
    <location>
        <begin position="984"/>
        <end position="997"/>
    </location>
</feature>
<gene>
    <name evidence="5" type="ORF">HanXRQr2_Chr15g0689821</name>
</gene>
<evidence type="ECO:0000256" key="1">
    <source>
        <dbReference type="PROSITE-ProRule" id="PRU00047"/>
    </source>
</evidence>
<dbReference type="Pfam" id="PF14223">
    <property type="entry name" value="Retrotran_gag_2"/>
    <property type="match status" value="1"/>
</dbReference>
<evidence type="ECO:0000259" key="4">
    <source>
        <dbReference type="PROSITE" id="PS50158"/>
    </source>
</evidence>
<dbReference type="SMART" id="SM00343">
    <property type="entry name" value="ZnF_C2HC"/>
    <property type="match status" value="2"/>
</dbReference>
<reference evidence="5" key="1">
    <citation type="journal article" date="2017" name="Nature">
        <title>The sunflower genome provides insights into oil metabolism, flowering and Asterid evolution.</title>
        <authorList>
            <person name="Badouin H."/>
            <person name="Gouzy J."/>
            <person name="Grassa C.J."/>
            <person name="Murat F."/>
            <person name="Staton S.E."/>
            <person name="Cottret L."/>
            <person name="Lelandais-Briere C."/>
            <person name="Owens G.L."/>
            <person name="Carrere S."/>
            <person name="Mayjonade B."/>
            <person name="Legrand L."/>
            <person name="Gill N."/>
            <person name="Kane N.C."/>
            <person name="Bowers J.E."/>
            <person name="Hubner S."/>
            <person name="Bellec A."/>
            <person name="Berard A."/>
            <person name="Berges H."/>
            <person name="Blanchet N."/>
            <person name="Boniface M.C."/>
            <person name="Brunel D."/>
            <person name="Catrice O."/>
            <person name="Chaidir N."/>
            <person name="Claudel C."/>
            <person name="Donnadieu C."/>
            <person name="Faraut T."/>
            <person name="Fievet G."/>
            <person name="Helmstetter N."/>
            <person name="King M."/>
            <person name="Knapp S.J."/>
            <person name="Lai Z."/>
            <person name="Le Paslier M.C."/>
            <person name="Lippi Y."/>
            <person name="Lorenzon L."/>
            <person name="Mandel J.R."/>
            <person name="Marage G."/>
            <person name="Marchand G."/>
            <person name="Marquand E."/>
            <person name="Bret-Mestries E."/>
            <person name="Morien E."/>
            <person name="Nambeesan S."/>
            <person name="Nguyen T."/>
            <person name="Pegot-Espagnet P."/>
            <person name="Pouilly N."/>
            <person name="Raftis F."/>
            <person name="Sallet E."/>
            <person name="Schiex T."/>
            <person name="Thomas J."/>
            <person name="Vandecasteele C."/>
            <person name="Vares D."/>
            <person name="Vear F."/>
            <person name="Vautrin S."/>
            <person name="Crespi M."/>
            <person name="Mangin B."/>
            <person name="Burke J.M."/>
            <person name="Salse J."/>
            <person name="Munos S."/>
            <person name="Vincourt P."/>
            <person name="Rieseberg L.H."/>
            <person name="Langlade N.B."/>
        </authorList>
    </citation>
    <scope>NUCLEOTIDE SEQUENCE</scope>
    <source>
        <tissue evidence="5">Leaves</tissue>
    </source>
</reference>
<keyword evidence="1" id="KW-0862">Zinc</keyword>
<dbReference type="InterPro" id="IPR001878">
    <property type="entry name" value="Znf_CCHC"/>
</dbReference>
<comment type="caution">
    <text evidence="5">The sequence shown here is derived from an EMBL/GenBank/DDBJ whole genome shotgun (WGS) entry which is preliminary data.</text>
</comment>
<dbReference type="EMBL" id="MNCJ02000330">
    <property type="protein sequence ID" value="KAF5764248.1"/>
    <property type="molecule type" value="Genomic_DNA"/>
</dbReference>
<organism evidence="5 6">
    <name type="scientific">Helianthus annuus</name>
    <name type="common">Common sunflower</name>
    <dbReference type="NCBI Taxonomy" id="4232"/>
    <lineage>
        <taxon>Eukaryota</taxon>
        <taxon>Viridiplantae</taxon>
        <taxon>Streptophyta</taxon>
        <taxon>Embryophyta</taxon>
        <taxon>Tracheophyta</taxon>
        <taxon>Spermatophyta</taxon>
        <taxon>Magnoliopsida</taxon>
        <taxon>eudicotyledons</taxon>
        <taxon>Gunneridae</taxon>
        <taxon>Pentapetalae</taxon>
        <taxon>asterids</taxon>
        <taxon>campanulids</taxon>
        <taxon>Asterales</taxon>
        <taxon>Asteraceae</taxon>
        <taxon>Asteroideae</taxon>
        <taxon>Heliantheae alliance</taxon>
        <taxon>Heliantheae</taxon>
        <taxon>Helianthus</taxon>
    </lineage>
</organism>
<sequence length="1348" mass="156765">MSDYSEEFYNTFYNAFTSEDTPITPKNATKVISESLSYDNVYGNHQRPPKLMNIEDYHWWFERFENWVQAYAYDSWICLTLGYVKPRNERRELITLKDFTADDKKEHSAKLRMKTLLQQSIREDIFSLLQYGETSKSIWEALKVKAEGGKDIKKNKISLLKKEFDMFSCMKNETVRQMIERFCHLKIELERFEINKEREEMVDKLVEALPHEDDWKTYVIVLKNDVNFDKLTLDQLIEKIEGHDLLIQKQNKMSSSNYQQNVGLYYRRGLLQNNESSRINESPRIKTGFTAEKTSDTSKNTSSSYDPGYHASSAYGSSTANSNSNWKNSPLLNNEFAQQHMSFLASILVSYEGLIAGKIGNPNRTKKDYDQVDPEEMELMDIRWCMASVIRRAQRFMEITGRRCLEGPETKMGFDKNKVTCFKCKEKGHFKRECPNNRADESVNPFHEDYYKKAIYHKNTDQPIRKQIDGVSSKEKRAALSFRNQNMDNIDGDYESMVQNLDWKEGLIEAKSPGLIIYDDEGYDWSQHDEEVIKVGPKAMVAEVTLTREERHARMRLDDMYNAYKEATWAGRWSKDKGCYVDPQGNPIVDPKTVDLDALVAAIPTVDVWCKGLRENPSYKQQVEEGIQKVIFASLEKKKKLTVEEIVTESEKVVSEVKKVEKKAEEDVEDQVQVAEEDQIQKTEETKVPVIEVIIQTDTSDKIDNEAEQQRKKCMETCSACNEKEEKLNNRDIELTKINKIFKEKCHEMSEIEKFLKQENEKLKQKYDDLEIENKVLKEKCSAVCNECVPKDIKIQELQKEYDVMKLSYETVKEAYETLKSKVKSLDDRLCACQRNTKFLEARFEDKQRVVNQYIDDVAKLKQELADKEKLVNKLQSYHSSSYILERIFNNTPDEKESEKNKKGIGSEYHQVPPPLENNYTFYDGEKVEKVINMVDQLPDNIDVTYTKSDDISDSEVVGKVVESVSQEKSGDTGKTESQNEDEGNFHDGYLKNTKSEKNLNDDSKGLVYTMIGSDKLFLDVVFPIQNVISEKVGQVFKMVETEKSEISKFAGKGHKTFYNKPGVKKKNMKAGLGYKRKQNWKKIVTPNSQEKMSFVQGDSLAKEKELKMRQSNAEFEAQKRKQQPQVKDVSMRTFFKCDQKGHLARKCPNLKPVDVDQTKIDAEKQKSENVRQRSTRFDSKQTWRYNTNKFASNQNWKSNPRRFNSRQIWNSHTPRLRTTQTWRPSVNVTKPQEVWKPKNGVQTQKVQKETNFYKRGIPEGQVWSVKKRVDLIQNEKVGMKNEKQKQNWKAKTETISSTSEVKTSEDSISVAYDANFPPLKAENFKIQIARVKVTPKADEAWVDTMFD</sequence>
<dbReference type="Pfam" id="PF00098">
    <property type="entry name" value="zf-CCHC"/>
    <property type="match status" value="1"/>
</dbReference>
<reference evidence="5" key="2">
    <citation type="submission" date="2020-06" db="EMBL/GenBank/DDBJ databases">
        <title>Helianthus annuus Genome sequencing and assembly Release 2.</title>
        <authorList>
            <person name="Gouzy J."/>
            <person name="Langlade N."/>
            <person name="Munos S."/>
        </authorList>
    </citation>
    <scope>NUCLEOTIDE SEQUENCE</scope>
    <source>
        <tissue evidence="5">Leaves</tissue>
    </source>
</reference>
<dbReference type="PROSITE" id="PS50158">
    <property type="entry name" value="ZF_CCHC"/>
    <property type="match status" value="1"/>
</dbReference>
<keyword evidence="6" id="KW-1185">Reference proteome</keyword>
<dbReference type="GO" id="GO:0008270">
    <property type="term" value="F:zinc ion binding"/>
    <property type="evidence" value="ECO:0007669"/>
    <property type="project" value="UniProtKB-KW"/>
</dbReference>
<evidence type="ECO:0000313" key="5">
    <source>
        <dbReference type="EMBL" id="KAF5764248.1"/>
    </source>
</evidence>
<evidence type="ECO:0000256" key="2">
    <source>
        <dbReference type="SAM" id="Coils"/>
    </source>
</evidence>
<proteinExistence type="predicted"/>
<dbReference type="SUPFAM" id="SSF57756">
    <property type="entry name" value="Retrovirus zinc finger-like domains"/>
    <property type="match status" value="1"/>
</dbReference>
<dbReference type="InterPro" id="IPR036875">
    <property type="entry name" value="Znf_CCHC_sf"/>
</dbReference>
<dbReference type="Proteomes" id="UP000215914">
    <property type="component" value="Unassembled WGS sequence"/>
</dbReference>
<feature type="coiled-coil region" evidence="2">
    <location>
        <begin position="746"/>
        <end position="878"/>
    </location>
</feature>
<evidence type="ECO:0000256" key="3">
    <source>
        <dbReference type="SAM" id="MobiDB-lite"/>
    </source>
</evidence>
<keyword evidence="1" id="KW-0479">Metal-binding</keyword>
<feature type="domain" description="CCHC-type" evidence="4">
    <location>
        <begin position="421"/>
        <end position="436"/>
    </location>
</feature>
<keyword evidence="1" id="KW-0863">Zinc-finger</keyword>
<feature type="region of interest" description="Disordered" evidence="3">
    <location>
        <begin position="963"/>
        <end position="997"/>
    </location>
</feature>
<feature type="region of interest" description="Disordered" evidence="3">
    <location>
        <begin position="894"/>
        <end position="918"/>
    </location>
</feature>
<protein>
    <submittedName>
        <fullName evidence="5">Transcription factor interactor and regulator CCHC(Zn) family</fullName>
    </submittedName>
</protein>
<name>A0A9K3H317_HELAN</name>